<dbReference type="AlphaFoldDB" id="A0A5J4J0Q7"/>
<sequence length="275" mass="30709">MFAQNTYTVDGNSYQLNTEVHGTLTLLSNSIDGNIRFFSKKGNEIFELVNTKKNGDYQEEYIAVLKQHSGNMDAEVSDVKLTMGSLRTFYNEYNKQADSSFSYDENPVRLIAYLGAFGGVTNAIFSGNETNVYQPKIGVEVELMDAQKLKRHAIVFRLSQTFKSDEQKNSATQISFNYRFKFINSETFNAFLNTKVAAYSYIKNEFNVAATDTEPARIEETSGGGFDAPIAFGIGAEYKLGNGYLFATYNDAVALNQDGNGEFPIDVSLGYKFKL</sequence>
<keyword evidence="2" id="KW-1185">Reference proteome</keyword>
<name>A0A5J4J0Q7_9FLAO</name>
<accession>A0A5J4J0Q7</accession>
<evidence type="ECO:0000313" key="1">
    <source>
        <dbReference type="EMBL" id="GER60422.1"/>
    </source>
</evidence>
<dbReference type="EMBL" id="BKCG01000007">
    <property type="protein sequence ID" value="GER60422.1"/>
    <property type="molecule type" value="Genomic_DNA"/>
</dbReference>
<reference evidence="1 2" key="1">
    <citation type="submission" date="2019-08" db="EMBL/GenBank/DDBJ databases">
        <title>Draft genome sequence of Ulvibacter marinus type strain NBRC 109484.</title>
        <authorList>
            <person name="Kawano K."/>
            <person name="Ushijima N."/>
            <person name="Kihara M."/>
            <person name="Itoh H."/>
        </authorList>
    </citation>
    <scope>NUCLEOTIDE SEQUENCE [LARGE SCALE GENOMIC DNA]</scope>
    <source>
        <strain evidence="1 2">NBRC 109484</strain>
    </source>
</reference>
<proteinExistence type="predicted"/>
<gene>
    <name evidence="1" type="ORF">ULMA_25300</name>
</gene>
<comment type="caution">
    <text evidence="1">The sequence shown here is derived from an EMBL/GenBank/DDBJ whole genome shotgun (WGS) entry which is preliminary data.</text>
</comment>
<evidence type="ECO:0000313" key="2">
    <source>
        <dbReference type="Proteomes" id="UP000326509"/>
    </source>
</evidence>
<organism evidence="1 2">
    <name type="scientific">Patiriisocius marinus</name>
    <dbReference type="NCBI Taxonomy" id="1397112"/>
    <lineage>
        <taxon>Bacteria</taxon>
        <taxon>Pseudomonadati</taxon>
        <taxon>Bacteroidota</taxon>
        <taxon>Flavobacteriia</taxon>
        <taxon>Flavobacteriales</taxon>
        <taxon>Flavobacteriaceae</taxon>
        <taxon>Patiriisocius</taxon>
    </lineage>
</organism>
<protein>
    <submittedName>
        <fullName evidence="1">Uncharacterized protein</fullName>
    </submittedName>
</protein>
<dbReference type="Proteomes" id="UP000326509">
    <property type="component" value="Unassembled WGS sequence"/>
</dbReference>